<keyword evidence="5" id="KW-0456">Lyase</keyword>
<dbReference type="InterPro" id="IPR001148">
    <property type="entry name" value="CA_dom"/>
</dbReference>
<accession>A0A8B9ZC88</accession>
<proteinExistence type="inferred from homology"/>
<dbReference type="EC" id="4.2.1.1" evidence="4"/>
<dbReference type="SMART" id="SM01057">
    <property type="entry name" value="Carb_anhydrase"/>
    <property type="match status" value="1"/>
</dbReference>
<name>A0A8B9ZC88_ANAPL</name>
<evidence type="ECO:0000256" key="4">
    <source>
        <dbReference type="ARBA" id="ARBA00012925"/>
    </source>
</evidence>
<evidence type="ECO:0000256" key="1">
    <source>
        <dbReference type="ARBA" id="ARBA00001947"/>
    </source>
</evidence>
<comment type="catalytic activity">
    <reaction evidence="6">
        <text>hydrogencarbonate + H(+) = CO2 + H2O</text>
        <dbReference type="Rhea" id="RHEA:10748"/>
        <dbReference type="ChEBI" id="CHEBI:15377"/>
        <dbReference type="ChEBI" id="CHEBI:15378"/>
        <dbReference type="ChEBI" id="CHEBI:16526"/>
        <dbReference type="ChEBI" id="CHEBI:17544"/>
        <dbReference type="EC" id="4.2.1.1"/>
    </reaction>
</comment>
<dbReference type="InterPro" id="IPR036398">
    <property type="entry name" value="CA_dom_sf"/>
</dbReference>
<evidence type="ECO:0000256" key="5">
    <source>
        <dbReference type="ARBA" id="ARBA00023239"/>
    </source>
</evidence>
<reference evidence="8" key="3">
    <citation type="submission" date="2025-09" db="UniProtKB">
        <authorList>
            <consortium name="Ensembl"/>
        </authorList>
    </citation>
    <scope>IDENTIFICATION</scope>
</reference>
<dbReference type="AlphaFoldDB" id="A0A8B9ZC88"/>
<dbReference type="PROSITE" id="PS51144">
    <property type="entry name" value="ALPHA_CA_2"/>
    <property type="match status" value="1"/>
</dbReference>
<dbReference type="PANTHER" id="PTHR18952:SF127">
    <property type="entry name" value="CARBONIC ANHYDRASE 3"/>
    <property type="match status" value="1"/>
</dbReference>
<evidence type="ECO:0000259" key="7">
    <source>
        <dbReference type="PROSITE" id="PS51144"/>
    </source>
</evidence>
<dbReference type="GO" id="GO:0004089">
    <property type="term" value="F:carbonate dehydratase activity"/>
    <property type="evidence" value="ECO:0007669"/>
    <property type="project" value="UniProtKB-EC"/>
</dbReference>
<dbReference type="InterPro" id="IPR023561">
    <property type="entry name" value="Carbonic_anhydrase_a-class"/>
</dbReference>
<feature type="domain" description="Alpha-carbonic anhydrase" evidence="7">
    <location>
        <begin position="1"/>
        <end position="197"/>
    </location>
</feature>
<dbReference type="Gene3D" id="3.10.200.10">
    <property type="entry name" value="Alpha carbonic anhydrase"/>
    <property type="match status" value="1"/>
</dbReference>
<evidence type="ECO:0000313" key="8">
    <source>
        <dbReference type="Ensembl" id="ENSAPLP00020009170.1"/>
    </source>
</evidence>
<evidence type="ECO:0000256" key="3">
    <source>
        <dbReference type="ARBA" id="ARBA00010718"/>
    </source>
</evidence>
<comment type="similarity">
    <text evidence="3">Belongs to the alpha-carbonic anhydrase family.</text>
</comment>
<evidence type="ECO:0000256" key="2">
    <source>
        <dbReference type="ARBA" id="ARBA00002904"/>
    </source>
</evidence>
<comment type="cofactor">
    <cofactor evidence="1">
        <name>Zn(2+)</name>
        <dbReference type="ChEBI" id="CHEBI:29105"/>
    </cofactor>
</comment>
<evidence type="ECO:0000256" key="6">
    <source>
        <dbReference type="ARBA" id="ARBA00048348"/>
    </source>
</evidence>
<dbReference type="PANTHER" id="PTHR18952">
    <property type="entry name" value="CARBONIC ANHYDRASE"/>
    <property type="match status" value="1"/>
</dbReference>
<protein>
    <recommendedName>
        <fullName evidence="4">carbonic anhydrase</fullName>
        <ecNumber evidence="4">4.2.1.1</ecNumber>
    </recommendedName>
</protein>
<dbReference type="Pfam" id="PF00194">
    <property type="entry name" value="Carb_anhydrase"/>
    <property type="match status" value="1"/>
</dbReference>
<dbReference type="Ensembl" id="ENSAPLT00020009860.1">
    <property type="protein sequence ID" value="ENSAPLP00020009170.1"/>
    <property type="gene ID" value="ENSAPLG00020006719.1"/>
</dbReference>
<dbReference type="GO" id="GO:0005829">
    <property type="term" value="C:cytosol"/>
    <property type="evidence" value="ECO:0007669"/>
    <property type="project" value="TreeGrafter"/>
</dbReference>
<sequence length="198" mass="22527">QANTIKNLGHRVYAIFPIFKSETRIKGGPLTGAYRLRQLHLHWGSSDDHEVGLSFNSLHMVHWNPKHGNFAGALKQPDGVAVVGIFLKVSGKHSVFIYFLYNIKTKVSKLAPFQHFDPSILFPKSRDYWTYQGSFTTPPCEECITWILLREPIEVSPDQMAKLRSLSKNGENEAMNPLVDNWRPPQPVKGRVVRASFK</sequence>
<dbReference type="SUPFAM" id="SSF51069">
    <property type="entry name" value="Carbonic anhydrase"/>
    <property type="match status" value="1"/>
</dbReference>
<organism evidence="8 9">
    <name type="scientific">Anas platyrhynchos</name>
    <name type="common">Mallard</name>
    <name type="synonym">Anas boschas</name>
    <dbReference type="NCBI Taxonomy" id="8839"/>
    <lineage>
        <taxon>Eukaryota</taxon>
        <taxon>Metazoa</taxon>
        <taxon>Chordata</taxon>
        <taxon>Craniata</taxon>
        <taxon>Vertebrata</taxon>
        <taxon>Euteleostomi</taxon>
        <taxon>Archelosauria</taxon>
        <taxon>Archosauria</taxon>
        <taxon>Dinosauria</taxon>
        <taxon>Saurischia</taxon>
        <taxon>Theropoda</taxon>
        <taxon>Coelurosauria</taxon>
        <taxon>Aves</taxon>
        <taxon>Neognathae</taxon>
        <taxon>Galloanserae</taxon>
        <taxon>Anseriformes</taxon>
        <taxon>Anatidae</taxon>
        <taxon>Anatinae</taxon>
        <taxon>Anas</taxon>
    </lineage>
</organism>
<comment type="function">
    <text evidence="2">Reversible hydration of carbon dioxide.</text>
</comment>
<dbReference type="GO" id="GO:0008270">
    <property type="term" value="F:zinc ion binding"/>
    <property type="evidence" value="ECO:0007669"/>
    <property type="project" value="InterPro"/>
</dbReference>
<dbReference type="Proteomes" id="UP000694400">
    <property type="component" value="Chromosome 2"/>
</dbReference>
<evidence type="ECO:0000313" key="9">
    <source>
        <dbReference type="Proteomes" id="UP000694400"/>
    </source>
</evidence>
<reference evidence="8" key="2">
    <citation type="submission" date="2025-08" db="UniProtKB">
        <authorList>
            <consortium name="Ensembl"/>
        </authorList>
    </citation>
    <scope>IDENTIFICATION</scope>
</reference>
<reference evidence="8" key="1">
    <citation type="submission" date="2019-08" db="EMBL/GenBank/DDBJ databases">
        <title>Three high-quality genomes provides insights into domestication of ducks.</title>
        <authorList>
            <person name="Hou Z.C."/>
            <person name="Zhu F."/>
            <person name="Yin Z.T."/>
            <person name="Zhang F."/>
        </authorList>
    </citation>
    <scope>NUCLEOTIDE SEQUENCE [LARGE SCALE GENOMIC DNA]</scope>
</reference>